<reference evidence="10 11" key="1">
    <citation type="submission" date="2019-02" db="EMBL/GenBank/DDBJ databases">
        <title>Deep-cultivation of Planctomycetes and their phenomic and genomic characterization uncovers novel biology.</title>
        <authorList>
            <person name="Wiegand S."/>
            <person name="Jogler M."/>
            <person name="Boedeker C."/>
            <person name="Pinto D."/>
            <person name="Vollmers J."/>
            <person name="Rivas-Marin E."/>
            <person name="Kohn T."/>
            <person name="Peeters S.H."/>
            <person name="Heuer A."/>
            <person name="Rast P."/>
            <person name="Oberbeckmann S."/>
            <person name="Bunk B."/>
            <person name="Jeske O."/>
            <person name="Meyerdierks A."/>
            <person name="Storesund J.E."/>
            <person name="Kallscheuer N."/>
            <person name="Luecker S."/>
            <person name="Lage O.M."/>
            <person name="Pohl T."/>
            <person name="Merkel B.J."/>
            <person name="Hornburger P."/>
            <person name="Mueller R.-W."/>
            <person name="Bruemmer F."/>
            <person name="Labrenz M."/>
            <person name="Spormann A.M."/>
            <person name="Op den Camp H."/>
            <person name="Overmann J."/>
            <person name="Amann R."/>
            <person name="Jetten M.S.M."/>
            <person name="Mascher T."/>
            <person name="Medema M.H."/>
            <person name="Devos D.P."/>
            <person name="Kaster A.-K."/>
            <person name="Ovreas L."/>
            <person name="Rohde M."/>
            <person name="Galperin M.Y."/>
            <person name="Jogler C."/>
        </authorList>
    </citation>
    <scope>NUCLEOTIDE SEQUENCE [LARGE SCALE GENOMIC DNA]</scope>
    <source>
        <strain evidence="10 11">Pla85_3_4</strain>
    </source>
</reference>
<dbReference type="Gene3D" id="3.30.300.130">
    <property type="entry name" value="Fe-S cluster assembly (FSCA)"/>
    <property type="match status" value="1"/>
</dbReference>
<dbReference type="KEGG" id="lcre:Pla8534_64010"/>
<dbReference type="InterPro" id="IPR000808">
    <property type="entry name" value="Mrp-like_CS"/>
</dbReference>
<evidence type="ECO:0000256" key="3">
    <source>
        <dbReference type="ARBA" id="ARBA00022723"/>
    </source>
</evidence>
<dbReference type="InterPro" id="IPR033756">
    <property type="entry name" value="YlxH/NBP35"/>
</dbReference>
<dbReference type="RefSeq" id="WP_145057867.1">
    <property type="nucleotide sequence ID" value="NZ_CP036433.1"/>
</dbReference>
<proteinExistence type="inferred from homology"/>
<dbReference type="OrthoDB" id="9809679at2"/>
<keyword evidence="11" id="KW-1185">Reference proteome</keyword>
<dbReference type="CDD" id="cd02037">
    <property type="entry name" value="Mrp_NBP35"/>
    <property type="match status" value="1"/>
</dbReference>
<dbReference type="GO" id="GO:0016226">
    <property type="term" value="P:iron-sulfur cluster assembly"/>
    <property type="evidence" value="ECO:0007669"/>
    <property type="project" value="InterPro"/>
</dbReference>
<evidence type="ECO:0000256" key="8">
    <source>
        <dbReference type="HAMAP-Rule" id="MF_02040"/>
    </source>
</evidence>
<dbReference type="AlphaFoldDB" id="A0A518E387"/>
<evidence type="ECO:0000256" key="5">
    <source>
        <dbReference type="ARBA" id="ARBA00022840"/>
    </source>
</evidence>
<dbReference type="Pfam" id="PF10609">
    <property type="entry name" value="ParA"/>
    <property type="match status" value="1"/>
</dbReference>
<feature type="binding site" evidence="8">
    <location>
        <begin position="108"/>
        <end position="115"/>
    </location>
    <ligand>
        <name>ATP</name>
        <dbReference type="ChEBI" id="CHEBI:30616"/>
    </ligand>
</feature>
<name>A0A518E387_9BACT</name>
<dbReference type="InterPro" id="IPR019591">
    <property type="entry name" value="Mrp/NBP35_ATP-bd"/>
</dbReference>
<feature type="domain" description="MIP18 family-like" evidence="9">
    <location>
        <begin position="9"/>
        <end position="78"/>
    </location>
</feature>
<dbReference type="Pfam" id="PF01883">
    <property type="entry name" value="FeS_assembly_P"/>
    <property type="match status" value="1"/>
</dbReference>
<evidence type="ECO:0000313" key="11">
    <source>
        <dbReference type="Proteomes" id="UP000317648"/>
    </source>
</evidence>
<dbReference type="InterPro" id="IPR027417">
    <property type="entry name" value="P-loop_NTPase"/>
</dbReference>
<dbReference type="PROSITE" id="PS01215">
    <property type="entry name" value="MRP"/>
    <property type="match status" value="1"/>
</dbReference>
<dbReference type="PANTHER" id="PTHR42961">
    <property type="entry name" value="IRON-SULFUR PROTEIN NUBPL"/>
    <property type="match status" value="1"/>
</dbReference>
<gene>
    <name evidence="10" type="primary">ylxH_2</name>
    <name evidence="10" type="ORF">Pla8534_64010</name>
</gene>
<dbReference type="PANTHER" id="PTHR42961:SF2">
    <property type="entry name" value="IRON-SULFUR PROTEIN NUBPL"/>
    <property type="match status" value="1"/>
</dbReference>
<organism evidence="10 11">
    <name type="scientific">Lignipirellula cremea</name>
    <dbReference type="NCBI Taxonomy" id="2528010"/>
    <lineage>
        <taxon>Bacteria</taxon>
        <taxon>Pseudomonadati</taxon>
        <taxon>Planctomycetota</taxon>
        <taxon>Planctomycetia</taxon>
        <taxon>Pirellulales</taxon>
        <taxon>Pirellulaceae</taxon>
        <taxon>Lignipirellula</taxon>
    </lineage>
</organism>
<protein>
    <recommendedName>
        <fullName evidence="8">Iron-sulfur cluster carrier protein</fullName>
    </recommendedName>
</protein>
<dbReference type="FunFam" id="3.40.50.300:FF:001119">
    <property type="entry name" value="Iron-sulfur cluster carrier protein"/>
    <property type="match status" value="1"/>
</dbReference>
<comment type="similarity">
    <text evidence="8">Belongs to the Mrp/NBP35 ATP-binding proteins family.</text>
</comment>
<dbReference type="GO" id="GO:0046872">
    <property type="term" value="F:metal ion binding"/>
    <property type="evidence" value="ECO:0007669"/>
    <property type="project" value="UniProtKB-KW"/>
</dbReference>
<evidence type="ECO:0000259" key="9">
    <source>
        <dbReference type="Pfam" id="PF01883"/>
    </source>
</evidence>
<dbReference type="EMBL" id="CP036433">
    <property type="protein sequence ID" value="QDU98532.1"/>
    <property type="molecule type" value="Genomic_DNA"/>
</dbReference>
<evidence type="ECO:0000313" key="10">
    <source>
        <dbReference type="EMBL" id="QDU98532.1"/>
    </source>
</evidence>
<keyword evidence="3 8" id="KW-0479">Metal-binding</keyword>
<keyword evidence="5 8" id="KW-0067">ATP-binding</keyword>
<comment type="similarity">
    <text evidence="2">In the C-terminal section; belongs to the Mrp/NBP35 ATP-binding proteins family.</text>
</comment>
<sequence length="360" mass="38920">MAESRIDPQAVQAVLGEFQDPESGRSLLKTNQARDVQIEGSRVSLQLALTSHSAAIKEHVRQQLEERLLSQVPGVTEAVITVVEHDRPPTQIGDLNLKAKTVLIVGSGKGGVGKSTVAASLAWGLKRAGSRVGLLDADMYGPSIPHLFGLTEAPQPTENNTMNPVMCEGMPVMSIGFLVPPEQAMIWRGPILHRNLVGFLQSVEWGELDYLVIDMPPGTGDVALTLSQTLQRTGAVVVCTPQEVALLDAVKAVSMFNTVQIPVLGMVENMSGFLCPDCGKTYDIFGSGGARRKAEELKVPFLGEVPITMSIRENGDSGRTIHNFDDPQVASYFDKIVFQLVKVLYDKARNAPQMPTLPVL</sequence>
<dbReference type="GO" id="GO:0005524">
    <property type="term" value="F:ATP binding"/>
    <property type="evidence" value="ECO:0007669"/>
    <property type="project" value="UniProtKB-UniRule"/>
</dbReference>
<comment type="subunit">
    <text evidence="8">Homodimer.</text>
</comment>
<comment type="similarity">
    <text evidence="1">In the N-terminal section; belongs to the MIP18 family.</text>
</comment>
<keyword evidence="7 8" id="KW-0411">Iron-sulfur</keyword>
<evidence type="ECO:0000256" key="4">
    <source>
        <dbReference type="ARBA" id="ARBA00022741"/>
    </source>
</evidence>
<evidence type="ECO:0000256" key="6">
    <source>
        <dbReference type="ARBA" id="ARBA00023004"/>
    </source>
</evidence>
<dbReference type="SUPFAM" id="SSF117916">
    <property type="entry name" value="Fe-S cluster assembly (FSCA) domain-like"/>
    <property type="match status" value="1"/>
</dbReference>
<dbReference type="GO" id="GO:0016887">
    <property type="term" value="F:ATP hydrolysis activity"/>
    <property type="evidence" value="ECO:0007669"/>
    <property type="project" value="UniProtKB-UniRule"/>
</dbReference>
<dbReference type="InterPro" id="IPR034904">
    <property type="entry name" value="FSCA_dom_sf"/>
</dbReference>
<dbReference type="SUPFAM" id="SSF52540">
    <property type="entry name" value="P-loop containing nucleoside triphosphate hydrolases"/>
    <property type="match status" value="1"/>
</dbReference>
<dbReference type="GO" id="GO:0140663">
    <property type="term" value="F:ATP-dependent FeS chaperone activity"/>
    <property type="evidence" value="ECO:0007669"/>
    <property type="project" value="InterPro"/>
</dbReference>
<evidence type="ECO:0000256" key="7">
    <source>
        <dbReference type="ARBA" id="ARBA00023014"/>
    </source>
</evidence>
<evidence type="ECO:0000256" key="1">
    <source>
        <dbReference type="ARBA" id="ARBA00007352"/>
    </source>
</evidence>
<accession>A0A518E387</accession>
<dbReference type="HAMAP" id="MF_02040">
    <property type="entry name" value="Mrp_NBP35"/>
    <property type="match status" value="1"/>
</dbReference>
<dbReference type="InterPro" id="IPR002744">
    <property type="entry name" value="MIP18-like"/>
</dbReference>
<dbReference type="InterPro" id="IPR044304">
    <property type="entry name" value="NUBPL-like"/>
</dbReference>
<keyword evidence="6 8" id="KW-0408">Iron</keyword>
<keyword evidence="8" id="KW-0378">Hydrolase</keyword>
<dbReference type="GO" id="GO:0051539">
    <property type="term" value="F:4 iron, 4 sulfur cluster binding"/>
    <property type="evidence" value="ECO:0007669"/>
    <property type="project" value="TreeGrafter"/>
</dbReference>
<comment type="function">
    <text evidence="8">Binds and transfers iron-sulfur (Fe-S) clusters to target apoproteins. Can hydrolyze ATP.</text>
</comment>
<keyword evidence="4 8" id="KW-0547">Nucleotide-binding</keyword>
<evidence type="ECO:0000256" key="2">
    <source>
        <dbReference type="ARBA" id="ARBA00008205"/>
    </source>
</evidence>
<dbReference type="Proteomes" id="UP000317648">
    <property type="component" value="Chromosome"/>
</dbReference>
<dbReference type="Gene3D" id="3.40.50.300">
    <property type="entry name" value="P-loop containing nucleotide triphosphate hydrolases"/>
    <property type="match status" value="1"/>
</dbReference>